<reference evidence="1" key="1">
    <citation type="submission" date="2014-12" db="EMBL/GenBank/DDBJ databases">
        <title>Insight into the proteome of Arion vulgaris.</title>
        <authorList>
            <person name="Aradska J."/>
            <person name="Bulat T."/>
            <person name="Smidak R."/>
            <person name="Sarate P."/>
            <person name="Gangsoo J."/>
            <person name="Sialana F."/>
            <person name="Bilban M."/>
            <person name="Lubec G."/>
        </authorList>
    </citation>
    <scope>NUCLEOTIDE SEQUENCE</scope>
    <source>
        <tissue evidence="1">Skin</tissue>
    </source>
</reference>
<organism evidence="1">
    <name type="scientific">Arion vulgaris</name>
    <dbReference type="NCBI Taxonomy" id="1028688"/>
    <lineage>
        <taxon>Eukaryota</taxon>
        <taxon>Metazoa</taxon>
        <taxon>Spiralia</taxon>
        <taxon>Lophotrochozoa</taxon>
        <taxon>Mollusca</taxon>
        <taxon>Gastropoda</taxon>
        <taxon>Heterobranchia</taxon>
        <taxon>Euthyneura</taxon>
        <taxon>Panpulmonata</taxon>
        <taxon>Eupulmonata</taxon>
        <taxon>Stylommatophora</taxon>
        <taxon>Helicina</taxon>
        <taxon>Arionoidea</taxon>
        <taxon>Arionidae</taxon>
        <taxon>Arion</taxon>
    </lineage>
</organism>
<name>A0A0B7BXK4_9EUPU</name>
<sequence length="51" mass="6283">MKTRNLQYWEQWRNSKVAKRVYLATDNMLRNIKNENKIKVPLGLYRVFNLK</sequence>
<proteinExistence type="predicted"/>
<dbReference type="AlphaFoldDB" id="A0A0B7BXK4"/>
<accession>A0A0B7BXK4</accession>
<gene>
    <name evidence="1" type="primary">ORF213935</name>
</gene>
<feature type="non-terminal residue" evidence="1">
    <location>
        <position position="51"/>
    </location>
</feature>
<dbReference type="EMBL" id="HACG01050040">
    <property type="protein sequence ID" value="CEK96905.1"/>
    <property type="molecule type" value="Transcribed_RNA"/>
</dbReference>
<protein>
    <submittedName>
        <fullName evidence="1">Uncharacterized protein</fullName>
    </submittedName>
</protein>
<evidence type="ECO:0000313" key="1">
    <source>
        <dbReference type="EMBL" id="CEK96905.1"/>
    </source>
</evidence>